<evidence type="ECO:0000256" key="3">
    <source>
        <dbReference type="ARBA" id="ARBA00022741"/>
    </source>
</evidence>
<keyword evidence="5 7" id="KW-0067">ATP-binding</keyword>
<evidence type="ECO:0000256" key="4">
    <source>
        <dbReference type="ARBA" id="ARBA00022777"/>
    </source>
</evidence>
<dbReference type="GO" id="GO:0004765">
    <property type="term" value="F:shikimate kinase activity"/>
    <property type="evidence" value="ECO:0007669"/>
    <property type="project" value="UniProtKB-UniRule"/>
</dbReference>
<feature type="binding site" evidence="7">
    <location>
        <position position="80"/>
    </location>
    <ligand>
        <name>substrate</name>
    </ligand>
</feature>
<comment type="similarity">
    <text evidence="7">Belongs to the shikimate kinase family.</text>
</comment>
<keyword evidence="3 7" id="KW-0547">Nucleotide-binding</keyword>
<feature type="binding site" evidence="7">
    <location>
        <position position="17"/>
    </location>
    <ligand>
        <name>Mg(2+)</name>
        <dbReference type="ChEBI" id="CHEBI:18420"/>
    </ligand>
</feature>
<dbReference type="CDD" id="cd00464">
    <property type="entry name" value="SK"/>
    <property type="match status" value="1"/>
</dbReference>
<comment type="cofactor">
    <cofactor evidence="7">
        <name>Mg(2+)</name>
        <dbReference type="ChEBI" id="CHEBI:18420"/>
    </cofactor>
    <text evidence="7">Binds 1 Mg(2+) ion per subunit.</text>
</comment>
<comment type="catalytic activity">
    <reaction evidence="7">
        <text>shikimate + ATP = 3-phosphoshikimate + ADP + H(+)</text>
        <dbReference type="Rhea" id="RHEA:13121"/>
        <dbReference type="ChEBI" id="CHEBI:15378"/>
        <dbReference type="ChEBI" id="CHEBI:30616"/>
        <dbReference type="ChEBI" id="CHEBI:36208"/>
        <dbReference type="ChEBI" id="CHEBI:145989"/>
        <dbReference type="ChEBI" id="CHEBI:456216"/>
        <dbReference type="EC" id="2.7.1.71"/>
    </reaction>
</comment>
<dbReference type="AlphaFoldDB" id="A0A9N7JN04"/>
<proteinExistence type="inferred from homology"/>
<keyword evidence="7" id="KW-0460">Magnesium</keyword>
<evidence type="ECO:0000313" key="11">
    <source>
        <dbReference type="Proteomes" id="UP001055437"/>
    </source>
</evidence>
<evidence type="ECO:0000313" key="8">
    <source>
        <dbReference type="EMBL" id="AYE34970.1"/>
    </source>
</evidence>
<evidence type="ECO:0000256" key="2">
    <source>
        <dbReference type="ARBA" id="ARBA00022679"/>
    </source>
</evidence>
<comment type="subcellular location">
    <subcellularLocation>
        <location evidence="7">Cytoplasm</location>
    </subcellularLocation>
</comment>
<keyword evidence="7" id="KW-0963">Cytoplasm</keyword>
<comment type="subunit">
    <text evidence="7">Monomer.</text>
</comment>
<keyword evidence="4 7" id="KW-0418">Kinase</keyword>
<dbReference type="SUPFAM" id="SSF52540">
    <property type="entry name" value="P-loop containing nucleoside triphosphate hydrolases"/>
    <property type="match status" value="1"/>
</dbReference>
<evidence type="ECO:0000313" key="10">
    <source>
        <dbReference type="Proteomes" id="UP000280586"/>
    </source>
</evidence>
<comment type="function">
    <text evidence="7">Catalyzes the specific phosphorylation of the 3-hydroxyl group of shikimic acid using ATP as a cosubstrate.</text>
</comment>
<reference evidence="8 10" key="1">
    <citation type="submission" date="2017-09" db="EMBL/GenBank/DDBJ databases">
        <authorList>
            <person name="Thomas P."/>
            <person name="Seyboldt C."/>
        </authorList>
    </citation>
    <scope>NUCLEOTIDE SEQUENCE [LARGE SCALE GENOMIC DNA]</scope>
    <source>
        <strain evidence="8 10">DSM 7534</strain>
    </source>
</reference>
<dbReference type="GO" id="GO:0009423">
    <property type="term" value="P:chorismate biosynthetic process"/>
    <property type="evidence" value="ECO:0007669"/>
    <property type="project" value="UniProtKB-UniRule"/>
</dbReference>
<dbReference type="GO" id="GO:0005524">
    <property type="term" value="F:ATP binding"/>
    <property type="evidence" value="ECO:0007669"/>
    <property type="project" value="UniProtKB-UniRule"/>
</dbReference>
<dbReference type="GO" id="GO:0008652">
    <property type="term" value="P:amino acid biosynthetic process"/>
    <property type="evidence" value="ECO:0007669"/>
    <property type="project" value="UniProtKB-KW"/>
</dbReference>
<dbReference type="EMBL" id="CP099799">
    <property type="protein sequence ID" value="USS01564.1"/>
    <property type="molecule type" value="Genomic_DNA"/>
</dbReference>
<dbReference type="RefSeq" id="WP_066673272.1">
    <property type="nucleotide sequence ID" value="NZ_CABMIZ010000001.1"/>
</dbReference>
<organism evidence="8 10">
    <name type="scientific">Clostridium septicum</name>
    <dbReference type="NCBI Taxonomy" id="1504"/>
    <lineage>
        <taxon>Bacteria</taxon>
        <taxon>Bacillati</taxon>
        <taxon>Bacillota</taxon>
        <taxon>Clostridia</taxon>
        <taxon>Eubacteriales</taxon>
        <taxon>Clostridiaceae</taxon>
        <taxon>Clostridium</taxon>
    </lineage>
</organism>
<evidence type="ECO:0000256" key="1">
    <source>
        <dbReference type="ARBA" id="ARBA00022605"/>
    </source>
</evidence>
<protein>
    <recommendedName>
        <fullName evidence="7">Shikimate kinase</fullName>
        <shortName evidence="7">SK</shortName>
        <ecNumber evidence="7">2.7.1.71</ecNumber>
    </recommendedName>
</protein>
<dbReference type="PANTHER" id="PTHR21087">
    <property type="entry name" value="SHIKIMATE KINASE"/>
    <property type="match status" value="1"/>
</dbReference>
<dbReference type="Pfam" id="PF01202">
    <property type="entry name" value="SKI"/>
    <property type="match status" value="1"/>
</dbReference>
<dbReference type="Proteomes" id="UP001055437">
    <property type="component" value="Chromosome"/>
</dbReference>
<dbReference type="InterPro" id="IPR000623">
    <property type="entry name" value="Shikimate_kinase/TSH1"/>
</dbReference>
<keyword evidence="11" id="KW-1185">Reference proteome</keyword>
<dbReference type="Gene3D" id="3.40.50.300">
    <property type="entry name" value="P-loop containing nucleotide triphosphate hydrolases"/>
    <property type="match status" value="1"/>
</dbReference>
<keyword evidence="1 7" id="KW-0028">Amino-acid biosynthesis</keyword>
<dbReference type="PANTHER" id="PTHR21087:SF16">
    <property type="entry name" value="SHIKIMATE KINASE 1, CHLOROPLASTIC"/>
    <property type="match status" value="1"/>
</dbReference>
<dbReference type="EC" id="2.7.1.71" evidence="7"/>
<dbReference type="GO" id="GO:0000287">
    <property type="term" value="F:magnesium ion binding"/>
    <property type="evidence" value="ECO:0007669"/>
    <property type="project" value="UniProtKB-UniRule"/>
</dbReference>
<feature type="binding site" evidence="7">
    <location>
        <position position="58"/>
    </location>
    <ligand>
        <name>substrate</name>
    </ligand>
</feature>
<reference evidence="9" key="2">
    <citation type="submission" date="2022-06" db="EMBL/GenBank/DDBJ databases">
        <authorList>
            <person name="Holder M.E."/>
            <person name="Ajami N.J."/>
            <person name="Petrosino J.F."/>
        </authorList>
    </citation>
    <scope>NUCLEOTIDE SEQUENCE</scope>
    <source>
        <strain evidence="9">RMA 8861</strain>
    </source>
</reference>
<dbReference type="Proteomes" id="UP000280586">
    <property type="component" value="Chromosome"/>
</dbReference>
<feature type="binding site" evidence="7">
    <location>
        <position position="117"/>
    </location>
    <ligand>
        <name>ATP</name>
        <dbReference type="ChEBI" id="CHEBI:30616"/>
    </ligand>
</feature>
<evidence type="ECO:0000256" key="5">
    <source>
        <dbReference type="ARBA" id="ARBA00022840"/>
    </source>
</evidence>
<dbReference type="InterPro" id="IPR027417">
    <property type="entry name" value="P-loop_NTPase"/>
</dbReference>
<dbReference type="GeneID" id="303561288"/>
<evidence type="ECO:0000313" key="9">
    <source>
        <dbReference type="EMBL" id="USS01564.1"/>
    </source>
</evidence>
<dbReference type="HAMAP" id="MF_00109">
    <property type="entry name" value="Shikimate_kinase"/>
    <property type="match status" value="1"/>
</dbReference>
<feature type="binding site" evidence="7">
    <location>
        <position position="134"/>
    </location>
    <ligand>
        <name>substrate</name>
    </ligand>
</feature>
<feature type="binding site" evidence="7">
    <location>
        <position position="35"/>
    </location>
    <ligand>
        <name>substrate</name>
    </ligand>
</feature>
<comment type="caution">
    <text evidence="7">Lacks conserved residue(s) required for the propagation of feature annotation.</text>
</comment>
<dbReference type="GO" id="GO:0005829">
    <property type="term" value="C:cytosol"/>
    <property type="evidence" value="ECO:0007669"/>
    <property type="project" value="TreeGrafter"/>
</dbReference>
<accession>A0A9N7JN04</accession>
<keyword evidence="2 7" id="KW-0808">Transferase</keyword>
<gene>
    <name evidence="7" type="primary">aroK</name>
    <name evidence="8" type="ORF">CP523_11405</name>
    <name evidence="9" type="ORF">NH397_03755</name>
</gene>
<name>A0A9N7JN04_CLOSE</name>
<comment type="pathway">
    <text evidence="7">Metabolic intermediate biosynthesis; chorismate biosynthesis; chorismate from D-erythrose 4-phosphate and phosphoenolpyruvate: step 5/7.</text>
</comment>
<dbReference type="InterPro" id="IPR031322">
    <property type="entry name" value="Shikimate/glucono_kinase"/>
</dbReference>
<sequence>MGKKSIVLIGMPGCGKTTIGKILANEINYNFCDMDNYIEEISGKTVKELFEVSEEHFRDLETRACKELCNKKDLLVSSGGGVIKRKKNIDLFKDNSIIIFIDRPLEKIISDINASTRPLLKDGKDKLYKLYQERYNLYNEYSDIKVVNNGFIEDVILDIKDKLKYT</sequence>
<dbReference type="GO" id="GO:0009073">
    <property type="term" value="P:aromatic amino acid family biosynthetic process"/>
    <property type="evidence" value="ECO:0007669"/>
    <property type="project" value="UniProtKB-KW"/>
</dbReference>
<keyword evidence="7" id="KW-0479">Metal-binding</keyword>
<dbReference type="OrthoDB" id="9800332at2"/>
<evidence type="ECO:0000256" key="7">
    <source>
        <dbReference type="HAMAP-Rule" id="MF_00109"/>
    </source>
</evidence>
<dbReference type="EMBL" id="CP023671">
    <property type="protein sequence ID" value="AYE34970.1"/>
    <property type="molecule type" value="Genomic_DNA"/>
</dbReference>
<dbReference type="PRINTS" id="PR01100">
    <property type="entry name" value="SHIKIMTKNASE"/>
</dbReference>
<keyword evidence="6 7" id="KW-0057">Aromatic amino acid biosynthesis</keyword>
<feature type="binding site" evidence="7">
    <location>
        <begin position="13"/>
        <end position="18"/>
    </location>
    <ligand>
        <name>ATP</name>
        <dbReference type="ChEBI" id="CHEBI:30616"/>
    </ligand>
</feature>
<dbReference type="KEGG" id="csep:CP523_11405"/>
<evidence type="ECO:0000256" key="6">
    <source>
        <dbReference type="ARBA" id="ARBA00023141"/>
    </source>
</evidence>